<proteinExistence type="inferred from homology"/>
<organism evidence="3">
    <name type="scientific">mine drainage metagenome</name>
    <dbReference type="NCBI Taxonomy" id="410659"/>
    <lineage>
        <taxon>unclassified sequences</taxon>
        <taxon>metagenomes</taxon>
        <taxon>ecological metagenomes</taxon>
    </lineage>
</organism>
<dbReference type="PROSITE" id="PS51219">
    <property type="entry name" value="DPCK"/>
    <property type="match status" value="1"/>
</dbReference>
<gene>
    <name evidence="3" type="primary">coaE</name>
    <name evidence="3" type="ORF">CARN7_0571</name>
</gene>
<accession>E6QRF4</accession>
<name>E6QRF4_9ZZZZ</name>
<keyword evidence="3" id="KW-0418">Kinase</keyword>
<dbReference type="AlphaFoldDB" id="E6QRF4"/>
<dbReference type="PANTHER" id="PTHR10695">
    <property type="entry name" value="DEPHOSPHO-COA KINASE-RELATED"/>
    <property type="match status" value="1"/>
</dbReference>
<comment type="caution">
    <text evidence="3">The sequence shown here is derived from an EMBL/GenBank/DDBJ whole genome shotgun (WGS) entry which is preliminary data.</text>
</comment>
<dbReference type="GO" id="GO:0015937">
    <property type="term" value="P:coenzyme A biosynthetic process"/>
    <property type="evidence" value="ECO:0007669"/>
    <property type="project" value="InterPro"/>
</dbReference>
<dbReference type="EMBL" id="CABR01000053">
    <property type="protein sequence ID" value="CBI09826.1"/>
    <property type="molecule type" value="Genomic_DNA"/>
</dbReference>
<keyword evidence="2" id="KW-0067">ATP-binding</keyword>
<reference evidence="3" key="1">
    <citation type="submission" date="2009-10" db="EMBL/GenBank/DDBJ databases">
        <title>Diversity of trophic interactions inside an arsenic-rich microbial ecosystem.</title>
        <authorList>
            <person name="Bertin P.N."/>
            <person name="Heinrich-Salmeron A."/>
            <person name="Pelletier E."/>
            <person name="Goulhen-Chollet F."/>
            <person name="Arsene-Ploetze F."/>
            <person name="Gallien S."/>
            <person name="Calteau A."/>
            <person name="Vallenet D."/>
            <person name="Casiot C."/>
            <person name="Chane-Woon-Ming B."/>
            <person name="Giloteaux L."/>
            <person name="Barakat M."/>
            <person name="Bonnefoy V."/>
            <person name="Bruneel O."/>
            <person name="Chandler M."/>
            <person name="Cleiss J."/>
            <person name="Duran R."/>
            <person name="Elbaz-Poulichet F."/>
            <person name="Fonknechten N."/>
            <person name="Lauga B."/>
            <person name="Mornico D."/>
            <person name="Ortet P."/>
            <person name="Schaeffer C."/>
            <person name="Siguier P."/>
            <person name="Alexander Thil Smith A."/>
            <person name="Van Dorsselaer A."/>
            <person name="Weissenbach J."/>
            <person name="Medigue C."/>
            <person name="Le Paslier D."/>
        </authorList>
    </citation>
    <scope>NUCLEOTIDE SEQUENCE</scope>
</reference>
<keyword evidence="3" id="KW-0808">Transferase</keyword>
<dbReference type="Gene3D" id="3.40.50.300">
    <property type="entry name" value="P-loop containing nucleotide triphosphate hydrolases"/>
    <property type="match status" value="1"/>
</dbReference>
<sequence>MSCPVIGLTGGIASGKSLVSDLFAKLGVPIVDTDKIAHTLTQAGGLAIPAIRDEFGPDSLDAQGALNRSRMRELIFSDTTTKARLEAILHPAIFQLAIQQLAAPTPDCAYQMLVVPLLLETGNYLSLIDRILVVDCSEAQQIQRAMLRGQLDEKMVKNIITQQASRAQRLAMADDVIDNHDDVHALHTQVLSLHQRYQQLHRIPT</sequence>
<dbReference type="EC" id="2.7.1.24" evidence="3"/>
<dbReference type="InterPro" id="IPR001977">
    <property type="entry name" value="Depp_CoAkinase"/>
</dbReference>
<dbReference type="NCBIfam" id="TIGR00152">
    <property type="entry name" value="dephospho-CoA kinase"/>
    <property type="match status" value="1"/>
</dbReference>
<dbReference type="Pfam" id="PF01121">
    <property type="entry name" value="CoaE"/>
    <property type="match status" value="1"/>
</dbReference>
<protein>
    <submittedName>
        <fullName evidence="3">Dephospho-CoA kinase</fullName>
        <ecNumber evidence="3">2.7.1.24</ecNumber>
    </submittedName>
</protein>
<dbReference type="GO" id="GO:0005524">
    <property type="term" value="F:ATP binding"/>
    <property type="evidence" value="ECO:0007669"/>
    <property type="project" value="UniProtKB-KW"/>
</dbReference>
<dbReference type="InterPro" id="IPR027417">
    <property type="entry name" value="P-loop_NTPase"/>
</dbReference>
<evidence type="ECO:0000256" key="1">
    <source>
        <dbReference type="ARBA" id="ARBA00022741"/>
    </source>
</evidence>
<dbReference type="PANTHER" id="PTHR10695:SF46">
    <property type="entry name" value="BIFUNCTIONAL COENZYME A SYNTHASE-RELATED"/>
    <property type="match status" value="1"/>
</dbReference>
<evidence type="ECO:0000313" key="3">
    <source>
        <dbReference type="EMBL" id="CBI09826.1"/>
    </source>
</evidence>
<evidence type="ECO:0000256" key="2">
    <source>
        <dbReference type="ARBA" id="ARBA00022840"/>
    </source>
</evidence>
<dbReference type="HAMAP" id="MF_00376">
    <property type="entry name" value="Dephospho_CoA_kinase"/>
    <property type="match status" value="1"/>
</dbReference>
<dbReference type="CDD" id="cd02022">
    <property type="entry name" value="DPCK"/>
    <property type="match status" value="1"/>
</dbReference>
<dbReference type="GO" id="GO:0004140">
    <property type="term" value="F:dephospho-CoA kinase activity"/>
    <property type="evidence" value="ECO:0007669"/>
    <property type="project" value="UniProtKB-EC"/>
</dbReference>
<dbReference type="SUPFAM" id="SSF52540">
    <property type="entry name" value="P-loop containing nucleoside triphosphate hydrolases"/>
    <property type="match status" value="1"/>
</dbReference>
<keyword evidence="1" id="KW-0547">Nucleotide-binding</keyword>